<protein>
    <submittedName>
        <fullName evidence="2">Uncharacterized protein</fullName>
    </submittedName>
</protein>
<proteinExistence type="predicted"/>
<keyword evidence="1" id="KW-0812">Transmembrane</keyword>
<keyword evidence="1" id="KW-0472">Membrane</keyword>
<dbReference type="EMBL" id="MN740798">
    <property type="protein sequence ID" value="QHU12197.1"/>
    <property type="molecule type" value="Genomic_DNA"/>
</dbReference>
<accession>A0A6C0K659</accession>
<organism evidence="2">
    <name type="scientific">viral metagenome</name>
    <dbReference type="NCBI Taxonomy" id="1070528"/>
    <lineage>
        <taxon>unclassified sequences</taxon>
        <taxon>metagenomes</taxon>
        <taxon>organismal metagenomes</taxon>
    </lineage>
</organism>
<evidence type="ECO:0000256" key="1">
    <source>
        <dbReference type="SAM" id="Phobius"/>
    </source>
</evidence>
<feature type="transmembrane region" description="Helical" evidence="1">
    <location>
        <begin position="44"/>
        <end position="63"/>
    </location>
</feature>
<name>A0A6C0K659_9ZZZZ</name>
<keyword evidence="1" id="KW-1133">Transmembrane helix</keyword>
<sequence>MVKVPQCTPGWWEDPSVIITDSWLAQWKRRNTGHPPCFTERVNALTRTFFSIIVLALIFSLFNNDMTTTLIYSLLLGTIITLPDIVDMIKASYIQEQFVATISPNEPASKAWTTPPVAGADNSYDDGDAMTLPSPRNPFMNVLIDEIKYNPYRPEAKSVDDPVVKATLDDFFRVNWYSDPTDIFGKTQSQRTFITMPSTTVPNDRESYQNWLYKLPGKTCKEGGRDACVSATDGAAIPWLNITP</sequence>
<reference evidence="2" key="1">
    <citation type="journal article" date="2020" name="Nature">
        <title>Giant virus diversity and host interactions through global metagenomics.</title>
        <authorList>
            <person name="Schulz F."/>
            <person name="Roux S."/>
            <person name="Paez-Espino D."/>
            <person name="Jungbluth S."/>
            <person name="Walsh D.A."/>
            <person name="Denef V.J."/>
            <person name="McMahon K.D."/>
            <person name="Konstantinidis K.T."/>
            <person name="Eloe-Fadrosh E.A."/>
            <person name="Kyrpides N.C."/>
            <person name="Woyke T."/>
        </authorList>
    </citation>
    <scope>NUCLEOTIDE SEQUENCE</scope>
    <source>
        <strain evidence="2">GVMAG-S-1101171-110</strain>
    </source>
</reference>
<dbReference type="AlphaFoldDB" id="A0A6C0K659"/>
<feature type="transmembrane region" description="Helical" evidence="1">
    <location>
        <begin position="69"/>
        <end position="86"/>
    </location>
</feature>
<evidence type="ECO:0000313" key="2">
    <source>
        <dbReference type="EMBL" id="QHU12197.1"/>
    </source>
</evidence>